<evidence type="ECO:0000256" key="1">
    <source>
        <dbReference type="ARBA" id="ARBA00005291"/>
    </source>
</evidence>
<accession>A0A553NU76</accession>
<keyword evidence="4" id="KW-1185">Reference proteome</keyword>
<reference evidence="3 4" key="1">
    <citation type="journal article" date="2018" name="Nat. Ecol. Evol.">
        <title>Genomic signatures of mitonuclear coevolution across populations of Tigriopus californicus.</title>
        <authorList>
            <person name="Barreto F.S."/>
            <person name="Watson E.T."/>
            <person name="Lima T.G."/>
            <person name="Willett C.S."/>
            <person name="Edmands S."/>
            <person name="Li W."/>
            <person name="Burton R.S."/>
        </authorList>
    </citation>
    <scope>NUCLEOTIDE SEQUENCE [LARGE SCALE GENOMIC DNA]</scope>
    <source>
        <strain evidence="3 4">San Diego</strain>
    </source>
</reference>
<protein>
    <recommendedName>
        <fullName evidence="2">NIPSNAP domain-containing protein</fullName>
    </recommendedName>
</protein>
<proteinExistence type="inferred from homology"/>
<evidence type="ECO:0000313" key="3">
    <source>
        <dbReference type="EMBL" id="TRY68982.1"/>
    </source>
</evidence>
<name>A0A553NU76_TIGCA</name>
<dbReference type="Pfam" id="PF07978">
    <property type="entry name" value="NIPSNAP"/>
    <property type="match status" value="2"/>
</dbReference>
<dbReference type="GO" id="GO:0000423">
    <property type="term" value="P:mitophagy"/>
    <property type="evidence" value="ECO:0007669"/>
    <property type="project" value="UniProtKB-ARBA"/>
</dbReference>
<dbReference type="Proteomes" id="UP000318571">
    <property type="component" value="Chromosome 1"/>
</dbReference>
<evidence type="ECO:0000259" key="2">
    <source>
        <dbReference type="Pfam" id="PF07978"/>
    </source>
</evidence>
<dbReference type="Gene3D" id="3.30.70.100">
    <property type="match status" value="2"/>
</dbReference>
<dbReference type="OMA" id="YEMQTHN"/>
<dbReference type="PANTHER" id="PTHR21017:SF17">
    <property type="entry name" value="PROTEIN NIPSNAP"/>
    <property type="match status" value="1"/>
</dbReference>
<comment type="similarity">
    <text evidence="1">Belongs to the NipSnap family.</text>
</comment>
<dbReference type="InterPro" id="IPR011008">
    <property type="entry name" value="Dimeric_a/b-barrel"/>
</dbReference>
<feature type="domain" description="NIPSNAP" evidence="2">
    <location>
        <begin position="66"/>
        <end position="164"/>
    </location>
</feature>
<dbReference type="STRING" id="6832.A0A553NU76"/>
<dbReference type="InterPro" id="IPR051557">
    <property type="entry name" value="NipSnap_domain"/>
</dbReference>
<organism evidence="3 4">
    <name type="scientific">Tigriopus californicus</name>
    <name type="common">Marine copepod</name>
    <dbReference type="NCBI Taxonomy" id="6832"/>
    <lineage>
        <taxon>Eukaryota</taxon>
        <taxon>Metazoa</taxon>
        <taxon>Ecdysozoa</taxon>
        <taxon>Arthropoda</taxon>
        <taxon>Crustacea</taxon>
        <taxon>Multicrustacea</taxon>
        <taxon>Hexanauplia</taxon>
        <taxon>Copepoda</taxon>
        <taxon>Harpacticoida</taxon>
        <taxon>Harpacticidae</taxon>
        <taxon>Tigriopus</taxon>
    </lineage>
</organism>
<feature type="domain" description="NIPSNAP" evidence="2">
    <location>
        <begin position="176"/>
        <end position="276"/>
    </location>
</feature>
<evidence type="ECO:0000313" key="4">
    <source>
        <dbReference type="Proteomes" id="UP000318571"/>
    </source>
</evidence>
<gene>
    <name evidence="3" type="ORF">TCAL_03278</name>
</gene>
<dbReference type="PANTHER" id="PTHR21017">
    <property type="entry name" value="NIPSNAP-RELATED"/>
    <property type="match status" value="1"/>
</dbReference>
<dbReference type="AlphaFoldDB" id="A0A553NU76"/>
<comment type="caution">
    <text evidence="3">The sequence shown here is derived from an EMBL/GenBank/DDBJ whole genome shotgun (WGS) entry which is preliminary data.</text>
</comment>
<dbReference type="SUPFAM" id="SSF54909">
    <property type="entry name" value="Dimeric alpha+beta barrel"/>
    <property type="match status" value="2"/>
</dbReference>
<dbReference type="EMBL" id="VCGU01000010">
    <property type="protein sequence ID" value="TRY68982.1"/>
    <property type="molecule type" value="Genomic_DNA"/>
</dbReference>
<dbReference type="InterPro" id="IPR012577">
    <property type="entry name" value="NIPSNAP"/>
</dbReference>
<sequence length="278" mass="32505">MNSSVRRAITATGPQVKRNLASSSKCLTSEKKEGFFSNFFDRKIEAQSTAHSSKFSNKHSIIECQTHNVKPDSLDKYLKAHQNLVDFINSNKTDLHCEALGNFHVFVGDEDQYVHLWKYDDGYKGIDKTLASLRHISDYQALRNDIVPLLRNRHSQYLLPFSFWPESYPRKSGHIYELRSYHLKPGTMVEWGNYWARAIRMRDYKHSEAFAGMFSQVGELYNVKHIWCYDSLEDRQNAREVVWQKQQSQWSEIVANTVPLIRHMTSRIMVPMEHSPTQ</sequence>
<dbReference type="FunFam" id="3.30.70.100:FF:000003">
    <property type="entry name" value="Protein NipSnap homolog 2"/>
    <property type="match status" value="1"/>
</dbReference>
<dbReference type="GO" id="GO:0005739">
    <property type="term" value="C:mitochondrion"/>
    <property type="evidence" value="ECO:0007669"/>
    <property type="project" value="TreeGrafter"/>
</dbReference>